<organism evidence="1 2">
    <name type="scientific">Cellulophaga geojensis KL-A</name>
    <dbReference type="NCBI Taxonomy" id="1328323"/>
    <lineage>
        <taxon>Bacteria</taxon>
        <taxon>Pseudomonadati</taxon>
        <taxon>Bacteroidota</taxon>
        <taxon>Flavobacteriia</taxon>
        <taxon>Flavobacteriales</taxon>
        <taxon>Flavobacteriaceae</taxon>
        <taxon>Cellulophaga</taxon>
    </lineage>
</organism>
<proteinExistence type="predicted"/>
<comment type="caution">
    <text evidence="1">The sequence shown here is derived from an EMBL/GenBank/DDBJ whole genome shotgun (WGS) entry which is preliminary data.</text>
</comment>
<dbReference type="Proteomes" id="UP000019275">
    <property type="component" value="Unassembled WGS sequence"/>
</dbReference>
<reference evidence="1 2" key="1">
    <citation type="journal article" date="2014" name="Genome Announc.">
        <title>Draft Genome Sequence of the Carrageenan-Degrading Bacterium Cellulophaga sp. Strain KL-A, Isolated from Decaying Marine Algae.</title>
        <authorList>
            <person name="Shan D."/>
            <person name="Ying J."/>
            <person name="Li X."/>
            <person name="Gao Z."/>
            <person name="Wei G."/>
            <person name="Shao Z."/>
        </authorList>
    </citation>
    <scope>NUCLEOTIDE SEQUENCE [LARGE SCALE GENOMIC DNA]</scope>
    <source>
        <strain evidence="1 2">KL-A</strain>
    </source>
</reference>
<name>A0ABN0RPM0_9FLAO</name>
<evidence type="ECO:0000313" key="2">
    <source>
        <dbReference type="Proteomes" id="UP000019275"/>
    </source>
</evidence>
<gene>
    <name evidence="1" type="ORF">KLA_07567</name>
</gene>
<sequence>MVKLNCLIGDIVSSFVRTEFILSQILSELGFMDSKIDFFADSNTGQKIKNIKKELKNSSLSNRYEFIKLINNLDELREKRNIIVHSLVLSNSNDHLFHNYLRLKGEIVNKTTQFSTSDLEGINIEVCNVHNALFKLHYNNSN</sequence>
<protein>
    <submittedName>
        <fullName evidence="1">Uncharacterized protein</fullName>
    </submittedName>
</protein>
<evidence type="ECO:0000313" key="1">
    <source>
        <dbReference type="EMBL" id="EWH13892.1"/>
    </source>
</evidence>
<dbReference type="EMBL" id="ARZX01000007">
    <property type="protein sequence ID" value="EWH13892.1"/>
    <property type="molecule type" value="Genomic_DNA"/>
</dbReference>
<keyword evidence="2" id="KW-1185">Reference proteome</keyword>
<accession>A0ABN0RPM0</accession>